<feature type="region of interest" description="Disordered" evidence="1">
    <location>
        <begin position="328"/>
        <end position="350"/>
    </location>
</feature>
<sequence length="488" mass="55617">MGEQSDSFLFDDTSLNTITDFCKQLWPLALEETIEVEFLDQGTFNQVFAISCADIAGQLQDVVLRLPSNQSSIPCTVAILGWLNKHTDLNVPKVITWDASKDNPLGHGYIILSRIPGTSLQKVMGDLSQEQKLIVAKQLAQLYQQMESITSPIAGRIKVHGQFSPGDDTSDNVFIQPFGTGIGSSGIELHDDCKNPVDWNNTDNGLLPIERLRHDPPNLSVNEIMLPIYQRRIYTSLNRPVPEDHLLILFEPLQEMVQDMVDIELFEPVNDHICLQHPDFLPRNIMVDFTPDPVITGIIDWDDANFVPRFAARVPPGWLWQSGWWKEEDGDERDRGDMLDEDGDEGEDETCEECDEDYDWIEEPLDVEKNAPQTPEDAEIKRVFEEAVGERWVWESTKPWFPFARRLLRFSQQTLFFGQDFTLVSQWKDKWEALFPANSDGSENSENSDTGEPTDHQENDDNDEGGKDPLESKGLDWQHEDIESPLRG</sequence>
<evidence type="ECO:0000256" key="1">
    <source>
        <dbReference type="SAM" id="MobiDB-lite"/>
    </source>
</evidence>
<evidence type="ECO:0000313" key="4">
    <source>
        <dbReference type="Proteomes" id="UP001444661"/>
    </source>
</evidence>
<dbReference type="SUPFAM" id="SSF56112">
    <property type="entry name" value="Protein kinase-like (PK-like)"/>
    <property type="match status" value="1"/>
</dbReference>
<reference evidence="3 4" key="1">
    <citation type="submission" date="2023-01" db="EMBL/GenBank/DDBJ databases">
        <title>Analysis of 21 Apiospora genomes using comparative genomics revels a genus with tremendous synthesis potential of carbohydrate active enzymes and secondary metabolites.</title>
        <authorList>
            <person name="Sorensen T."/>
        </authorList>
    </citation>
    <scope>NUCLEOTIDE SEQUENCE [LARGE SCALE GENOMIC DNA]</scope>
    <source>
        <strain evidence="3 4">CBS 33761</strain>
    </source>
</reference>
<dbReference type="Proteomes" id="UP001444661">
    <property type="component" value="Unassembled WGS sequence"/>
</dbReference>
<feature type="compositionally biased region" description="Acidic residues" evidence="1">
    <location>
        <begin position="339"/>
        <end position="350"/>
    </location>
</feature>
<comment type="caution">
    <text evidence="3">The sequence shown here is derived from an EMBL/GenBank/DDBJ whole genome shotgun (WGS) entry which is preliminary data.</text>
</comment>
<feature type="domain" description="Aminoglycoside phosphotransferase" evidence="2">
    <location>
        <begin position="42"/>
        <end position="306"/>
    </location>
</feature>
<gene>
    <name evidence="3" type="ORF">PG993_007442</name>
</gene>
<protein>
    <recommendedName>
        <fullName evidence="2">Aminoglycoside phosphotransferase domain-containing protein</fullName>
    </recommendedName>
</protein>
<dbReference type="InterPro" id="IPR011009">
    <property type="entry name" value="Kinase-like_dom_sf"/>
</dbReference>
<dbReference type="EMBL" id="JAQQWK010000006">
    <property type="protein sequence ID" value="KAK8039031.1"/>
    <property type="molecule type" value="Genomic_DNA"/>
</dbReference>
<dbReference type="PANTHER" id="PTHR21310:SF56">
    <property type="entry name" value="AMINOGLYCOSIDE PHOSPHOTRANSFERASE DOMAIN-CONTAINING PROTEIN"/>
    <property type="match status" value="1"/>
</dbReference>
<accession>A0ABR1SXH4</accession>
<feature type="compositionally biased region" description="Basic and acidic residues" evidence="1">
    <location>
        <begin position="453"/>
        <end position="488"/>
    </location>
</feature>
<dbReference type="PANTHER" id="PTHR21310">
    <property type="entry name" value="AMINOGLYCOSIDE PHOSPHOTRANSFERASE-RELATED-RELATED"/>
    <property type="match status" value="1"/>
</dbReference>
<proteinExistence type="predicted"/>
<feature type="compositionally biased region" description="Low complexity" evidence="1">
    <location>
        <begin position="438"/>
        <end position="448"/>
    </location>
</feature>
<organism evidence="3 4">
    <name type="scientific">Apiospora rasikravindrae</name>
    <dbReference type="NCBI Taxonomy" id="990691"/>
    <lineage>
        <taxon>Eukaryota</taxon>
        <taxon>Fungi</taxon>
        <taxon>Dikarya</taxon>
        <taxon>Ascomycota</taxon>
        <taxon>Pezizomycotina</taxon>
        <taxon>Sordariomycetes</taxon>
        <taxon>Xylariomycetidae</taxon>
        <taxon>Amphisphaeriales</taxon>
        <taxon>Apiosporaceae</taxon>
        <taxon>Apiospora</taxon>
    </lineage>
</organism>
<keyword evidence="4" id="KW-1185">Reference proteome</keyword>
<dbReference type="InterPro" id="IPR002575">
    <property type="entry name" value="Aminoglycoside_PTrfase"/>
</dbReference>
<feature type="region of interest" description="Disordered" evidence="1">
    <location>
        <begin position="436"/>
        <end position="488"/>
    </location>
</feature>
<dbReference type="InterPro" id="IPR051678">
    <property type="entry name" value="AGP_Transferase"/>
</dbReference>
<evidence type="ECO:0000259" key="2">
    <source>
        <dbReference type="Pfam" id="PF01636"/>
    </source>
</evidence>
<evidence type="ECO:0000313" key="3">
    <source>
        <dbReference type="EMBL" id="KAK8039031.1"/>
    </source>
</evidence>
<name>A0ABR1SXH4_9PEZI</name>
<dbReference type="Pfam" id="PF01636">
    <property type="entry name" value="APH"/>
    <property type="match status" value="1"/>
</dbReference>